<dbReference type="EMBL" id="JAFCJH010000032">
    <property type="protein sequence ID" value="MBR0798894.1"/>
    <property type="molecule type" value="Genomic_DNA"/>
</dbReference>
<organism evidence="1 2">
    <name type="scientific">Bradyrhizobium jicamae</name>
    <dbReference type="NCBI Taxonomy" id="280332"/>
    <lineage>
        <taxon>Bacteria</taxon>
        <taxon>Pseudomonadati</taxon>
        <taxon>Pseudomonadota</taxon>
        <taxon>Alphaproteobacteria</taxon>
        <taxon>Hyphomicrobiales</taxon>
        <taxon>Nitrobacteraceae</taxon>
        <taxon>Bradyrhizobium</taxon>
    </lineage>
</organism>
<name>A0ABS5FQI2_9BRAD</name>
<proteinExistence type="predicted"/>
<reference evidence="2" key="1">
    <citation type="journal article" date="2021" name="ISME J.">
        <title>Evolutionary origin and ecological implication of a unique nif island in free-living Bradyrhizobium lineages.</title>
        <authorList>
            <person name="Tao J."/>
        </authorList>
    </citation>
    <scope>NUCLEOTIDE SEQUENCE [LARGE SCALE GENOMIC DNA]</scope>
    <source>
        <strain evidence="2">SZCCT0434</strain>
    </source>
</reference>
<dbReference type="Proteomes" id="UP001315278">
    <property type="component" value="Unassembled WGS sequence"/>
</dbReference>
<accession>A0ABS5FQI2</accession>
<dbReference type="RefSeq" id="WP_212493958.1">
    <property type="nucleotide sequence ID" value="NZ_JAFCJH010000032.1"/>
</dbReference>
<evidence type="ECO:0000313" key="2">
    <source>
        <dbReference type="Proteomes" id="UP001315278"/>
    </source>
</evidence>
<evidence type="ECO:0008006" key="3">
    <source>
        <dbReference type="Google" id="ProtNLM"/>
    </source>
</evidence>
<keyword evidence="2" id="KW-1185">Reference proteome</keyword>
<evidence type="ECO:0000313" key="1">
    <source>
        <dbReference type="EMBL" id="MBR0798894.1"/>
    </source>
</evidence>
<gene>
    <name evidence="1" type="ORF">JQ615_26245</name>
</gene>
<protein>
    <recommendedName>
        <fullName evidence="3">Phage protein</fullName>
    </recommendedName>
</protein>
<comment type="caution">
    <text evidence="1">The sequence shown here is derived from an EMBL/GenBank/DDBJ whole genome shotgun (WGS) entry which is preliminary data.</text>
</comment>
<sequence length="76" mass="8562">MKYPDGQEIRLGDTVRLDGDAEGVVVFSIDTNEYAAEFPGDAWDYLKRGVMIDFPEYGLIHFDHDAPDLTLVRRAG</sequence>